<proteinExistence type="inferred from homology"/>
<dbReference type="GO" id="GO:0010038">
    <property type="term" value="P:response to metal ion"/>
    <property type="evidence" value="ECO:0007669"/>
    <property type="project" value="InterPro"/>
</dbReference>
<dbReference type="InterPro" id="IPR004323">
    <property type="entry name" value="Ion_tolerance_CutA"/>
</dbReference>
<dbReference type="KEGG" id="lsf:I8J32_006315"/>
<evidence type="ECO:0000313" key="2">
    <source>
        <dbReference type="EMBL" id="QSX79472.1"/>
    </source>
</evidence>
<sequence>MTVLLACSTCPDAETAAAIARTLVEEGLAACVNQLPGVASTYRWQGAVETASEVLLLIKTTGERMEALTARLRQLHPYELPELVAVEVRAGLPDYLAWVAAQTSPRDDDTLT</sequence>
<protein>
    <submittedName>
        <fullName evidence="2">Divalent-cation tolerance protein CutA</fullName>
    </submittedName>
</protein>
<comment type="similarity">
    <text evidence="1">Belongs to the CutA family.</text>
</comment>
<dbReference type="Pfam" id="PF03091">
    <property type="entry name" value="CutA1"/>
    <property type="match status" value="1"/>
</dbReference>
<dbReference type="Proteomes" id="UP000639274">
    <property type="component" value="Chromosome"/>
</dbReference>
<name>A0A974Y133_9GAMM</name>
<keyword evidence="3" id="KW-1185">Reference proteome</keyword>
<dbReference type="PANTHER" id="PTHR23419:SF8">
    <property type="entry name" value="FI09726P"/>
    <property type="match status" value="1"/>
</dbReference>
<dbReference type="InterPro" id="IPR011322">
    <property type="entry name" value="N-reg_PII-like_a/b"/>
</dbReference>
<evidence type="ECO:0000313" key="3">
    <source>
        <dbReference type="Proteomes" id="UP000639274"/>
    </source>
</evidence>
<dbReference type="InterPro" id="IPR015867">
    <property type="entry name" value="N-reg_PII/ATP_PRibTrfase_C"/>
</dbReference>
<reference evidence="2 3" key="1">
    <citation type="submission" date="2021-03" db="EMBL/GenBank/DDBJ databases">
        <title>Lysobacter sp. nov. isolated from soil of gangwondo yeongwol, south Korea.</title>
        <authorList>
            <person name="Kim K.R."/>
            <person name="Kim K.H."/>
            <person name="Jeon C.O."/>
        </authorList>
    </citation>
    <scope>NUCLEOTIDE SEQUENCE [LARGE SCALE GENOMIC DNA]</scope>
    <source>
        <strain evidence="2 3">R19</strain>
    </source>
</reference>
<dbReference type="RefSeq" id="WP_207526829.1">
    <property type="nucleotide sequence ID" value="NZ_CP071518.1"/>
</dbReference>
<dbReference type="EMBL" id="CP071518">
    <property type="protein sequence ID" value="QSX79472.1"/>
    <property type="molecule type" value="Genomic_DNA"/>
</dbReference>
<accession>A0A974Y133</accession>
<dbReference type="AlphaFoldDB" id="A0A974Y133"/>
<evidence type="ECO:0000256" key="1">
    <source>
        <dbReference type="ARBA" id="ARBA00010169"/>
    </source>
</evidence>
<dbReference type="GO" id="GO:0005507">
    <property type="term" value="F:copper ion binding"/>
    <property type="evidence" value="ECO:0007669"/>
    <property type="project" value="TreeGrafter"/>
</dbReference>
<dbReference type="Gene3D" id="3.30.70.120">
    <property type="match status" value="1"/>
</dbReference>
<gene>
    <name evidence="2" type="ORF">I8J32_006315</name>
</gene>
<dbReference type="SUPFAM" id="SSF54913">
    <property type="entry name" value="GlnB-like"/>
    <property type="match status" value="1"/>
</dbReference>
<dbReference type="PANTHER" id="PTHR23419">
    <property type="entry name" value="DIVALENT CATION TOLERANCE CUTA-RELATED"/>
    <property type="match status" value="1"/>
</dbReference>
<organism evidence="2 3">
    <name type="scientific">Agrilutibacter solisilvae</name>
    <dbReference type="NCBI Taxonomy" id="2763317"/>
    <lineage>
        <taxon>Bacteria</taxon>
        <taxon>Pseudomonadati</taxon>
        <taxon>Pseudomonadota</taxon>
        <taxon>Gammaproteobacteria</taxon>
        <taxon>Lysobacterales</taxon>
        <taxon>Lysobacteraceae</taxon>
        <taxon>Agrilutibacter</taxon>
    </lineage>
</organism>